<dbReference type="Pfam" id="PF00076">
    <property type="entry name" value="RRM_1"/>
    <property type="match status" value="2"/>
</dbReference>
<dbReference type="PANTHER" id="PTHR15608:SF0">
    <property type="entry name" value="HIV TAT-SPECIFIC FACTOR 1"/>
    <property type="match status" value="1"/>
</dbReference>
<organism evidence="9 10">
    <name type="scientific">Glutinoglossum americanum</name>
    <dbReference type="NCBI Taxonomy" id="1670608"/>
    <lineage>
        <taxon>Eukaryota</taxon>
        <taxon>Fungi</taxon>
        <taxon>Dikarya</taxon>
        <taxon>Ascomycota</taxon>
        <taxon>Pezizomycotina</taxon>
        <taxon>Geoglossomycetes</taxon>
        <taxon>Geoglossales</taxon>
        <taxon>Geoglossaceae</taxon>
        <taxon>Glutinoglossum</taxon>
    </lineage>
</organism>
<evidence type="ECO:0000256" key="1">
    <source>
        <dbReference type="ARBA" id="ARBA00007747"/>
    </source>
</evidence>
<comment type="caution">
    <text evidence="9">The sequence shown here is derived from an EMBL/GenBank/DDBJ whole genome shotgun (WGS) entry which is preliminary data.</text>
</comment>
<evidence type="ECO:0000313" key="10">
    <source>
        <dbReference type="Proteomes" id="UP000698800"/>
    </source>
</evidence>
<keyword evidence="4 6" id="KW-0694">RNA-binding</keyword>
<feature type="compositionally biased region" description="Basic and acidic residues" evidence="7">
    <location>
        <begin position="356"/>
        <end position="376"/>
    </location>
</feature>
<dbReference type="InterPro" id="IPR012677">
    <property type="entry name" value="Nucleotide-bd_a/b_plait_sf"/>
</dbReference>
<dbReference type="SMART" id="SM00360">
    <property type="entry name" value="RRM"/>
    <property type="match status" value="2"/>
</dbReference>
<name>A0A9P8L635_9PEZI</name>
<dbReference type="SUPFAM" id="SSF54928">
    <property type="entry name" value="RNA-binding domain, RBD"/>
    <property type="match status" value="2"/>
</dbReference>
<keyword evidence="5" id="KW-0508">mRNA splicing</keyword>
<feature type="domain" description="RRM" evidence="8">
    <location>
        <begin position="288"/>
        <end position="349"/>
    </location>
</feature>
<comment type="similarity">
    <text evidence="1">Belongs to the HTATSF1 family.</text>
</comment>
<keyword evidence="10" id="KW-1185">Reference proteome</keyword>
<reference evidence="9" key="1">
    <citation type="submission" date="2021-03" db="EMBL/GenBank/DDBJ databases">
        <title>Comparative genomics and phylogenomic investigation of the class Geoglossomycetes provide insights into ecological specialization and systematics.</title>
        <authorList>
            <person name="Melie T."/>
            <person name="Pirro S."/>
            <person name="Miller A.N."/>
            <person name="Quandt A."/>
        </authorList>
    </citation>
    <scope>NUCLEOTIDE SEQUENCE</scope>
    <source>
        <strain evidence="9">GBOQ0MN5Z8</strain>
    </source>
</reference>
<dbReference type="GO" id="GO:0000398">
    <property type="term" value="P:mRNA splicing, via spliceosome"/>
    <property type="evidence" value="ECO:0007669"/>
    <property type="project" value="InterPro"/>
</dbReference>
<feature type="region of interest" description="Disordered" evidence="7">
    <location>
        <begin position="88"/>
        <end position="115"/>
    </location>
</feature>
<evidence type="ECO:0000313" key="9">
    <source>
        <dbReference type="EMBL" id="KAH0544081.1"/>
    </source>
</evidence>
<accession>A0A9P8L635</accession>
<dbReference type="GO" id="GO:0003723">
    <property type="term" value="F:RNA binding"/>
    <property type="evidence" value="ECO:0007669"/>
    <property type="project" value="UniProtKB-UniRule"/>
</dbReference>
<protein>
    <recommendedName>
        <fullName evidence="8">RRM domain-containing protein</fullName>
    </recommendedName>
</protein>
<dbReference type="GO" id="GO:0005684">
    <property type="term" value="C:U2-type spliceosomal complex"/>
    <property type="evidence" value="ECO:0007669"/>
    <property type="project" value="TreeGrafter"/>
</dbReference>
<dbReference type="InterPro" id="IPR034392">
    <property type="entry name" value="TatSF1-like_RRM1"/>
</dbReference>
<evidence type="ECO:0000256" key="6">
    <source>
        <dbReference type="PROSITE-ProRule" id="PRU00176"/>
    </source>
</evidence>
<proteinExistence type="inferred from homology"/>
<dbReference type="CDD" id="cd12281">
    <property type="entry name" value="RRM1_TatSF1_like"/>
    <property type="match status" value="1"/>
</dbReference>
<dbReference type="PANTHER" id="PTHR15608">
    <property type="entry name" value="SPLICING FACTOR U2AF-ASSOCIATED PROTEIN 2"/>
    <property type="match status" value="1"/>
</dbReference>
<dbReference type="InterPro" id="IPR035979">
    <property type="entry name" value="RBD_domain_sf"/>
</dbReference>
<feature type="region of interest" description="Disordered" evidence="7">
    <location>
        <begin position="356"/>
        <end position="385"/>
    </location>
</feature>
<evidence type="ECO:0000256" key="4">
    <source>
        <dbReference type="ARBA" id="ARBA00022884"/>
    </source>
</evidence>
<dbReference type="FunFam" id="3.30.70.330:FF:000329">
    <property type="entry name" value="splicing factor U2AF-associated protein 2"/>
    <property type="match status" value="1"/>
</dbReference>
<evidence type="ECO:0000256" key="2">
    <source>
        <dbReference type="ARBA" id="ARBA00022664"/>
    </source>
</evidence>
<dbReference type="GO" id="GO:0005686">
    <property type="term" value="C:U2 snRNP"/>
    <property type="evidence" value="ECO:0007669"/>
    <property type="project" value="TreeGrafter"/>
</dbReference>
<keyword evidence="2" id="KW-0507">mRNA processing</keyword>
<dbReference type="InterPro" id="IPR000504">
    <property type="entry name" value="RRM_dom"/>
</dbReference>
<dbReference type="Gene3D" id="3.30.70.330">
    <property type="match status" value="2"/>
</dbReference>
<evidence type="ECO:0000256" key="5">
    <source>
        <dbReference type="ARBA" id="ARBA00023187"/>
    </source>
</evidence>
<gene>
    <name evidence="9" type="ORF">FGG08_001699</name>
</gene>
<keyword evidence="3" id="KW-0677">Repeat</keyword>
<evidence type="ECO:0000259" key="8">
    <source>
        <dbReference type="PROSITE" id="PS50102"/>
    </source>
</evidence>
<dbReference type="Proteomes" id="UP000698800">
    <property type="component" value="Unassembled WGS sequence"/>
</dbReference>
<evidence type="ECO:0000256" key="7">
    <source>
        <dbReference type="SAM" id="MobiDB-lite"/>
    </source>
</evidence>
<feature type="domain" description="RRM" evidence="8">
    <location>
        <begin position="122"/>
        <end position="213"/>
    </location>
</feature>
<feature type="region of interest" description="Disordered" evidence="7">
    <location>
        <begin position="1"/>
        <end position="24"/>
    </location>
</feature>
<dbReference type="FunFam" id="3.30.70.330:FF:000105">
    <property type="entry name" value="HIV Tat-specific factor 1 homolog"/>
    <property type="match status" value="1"/>
</dbReference>
<dbReference type="EMBL" id="JAGHQL010000023">
    <property type="protein sequence ID" value="KAH0544081.1"/>
    <property type="molecule type" value="Genomic_DNA"/>
</dbReference>
<sequence length="385" mass="43186">MDKSEGHSLEQDEPRAAFPRSLEEFEHDPRVSFSKLDGKWILETEDGSEFEYDDVLRRWIPVLDESLAEKQQQAYVIAGVDESAPVERKKKRKVYTNGEDENGNGKSKKSKGDGDTSIRKNTAVYITNLPLDATADEVGSVFSKCGVIAEEIDRGKPRIKLYTDEAGNFKGDALVVYFRAESVALAVQMLDDTDFRFGTSGASGRMSVQAADFSYKSQQEAPAKSSMKDKRKIMRKTQKLNNKLADWDDDDPSTLPDTSSRWDKVVILKHMFTQQELEEDPAAILDIKEDVREECAKLGEVTNVVLFDKEADGVASVRFADPDAAKACVRLMDGRYFSGTRVEAYIADGTEKFRKSSEKKAIIHEEGDDDSQRLDKFGSWLEEGP</sequence>
<evidence type="ECO:0000256" key="3">
    <source>
        <dbReference type="ARBA" id="ARBA00022737"/>
    </source>
</evidence>
<dbReference type="PROSITE" id="PS50102">
    <property type="entry name" value="RRM"/>
    <property type="match status" value="2"/>
</dbReference>
<dbReference type="InterPro" id="IPR034393">
    <property type="entry name" value="TatSF1-like"/>
</dbReference>
<dbReference type="OrthoDB" id="10258585at2759"/>
<dbReference type="AlphaFoldDB" id="A0A9P8L635"/>